<dbReference type="GO" id="GO:0003723">
    <property type="term" value="F:RNA binding"/>
    <property type="evidence" value="ECO:0007669"/>
    <property type="project" value="InterPro"/>
</dbReference>
<protein>
    <submittedName>
        <fullName evidence="6">Piwi domain-containing protein</fullName>
    </submittedName>
</protein>
<evidence type="ECO:0000259" key="4">
    <source>
        <dbReference type="PROSITE" id="PS50822"/>
    </source>
</evidence>
<keyword evidence="5" id="KW-1185">Reference proteome</keyword>
<feature type="domain" description="PAZ" evidence="3">
    <location>
        <begin position="521"/>
        <end position="618"/>
    </location>
</feature>
<feature type="compositionally biased region" description="Basic and acidic residues" evidence="2">
    <location>
        <begin position="64"/>
        <end position="81"/>
    </location>
</feature>
<feature type="compositionally biased region" description="Basic and acidic residues" evidence="2">
    <location>
        <begin position="114"/>
        <end position="130"/>
    </location>
</feature>
<name>A0A0N4ZRK3_PARTI</name>
<dbReference type="Pfam" id="PF02171">
    <property type="entry name" value="Piwi"/>
    <property type="match status" value="1"/>
</dbReference>
<dbReference type="PROSITE" id="PS50822">
    <property type="entry name" value="PIWI"/>
    <property type="match status" value="1"/>
</dbReference>
<dbReference type="Gene3D" id="2.170.260.10">
    <property type="entry name" value="paz domain"/>
    <property type="match status" value="1"/>
</dbReference>
<dbReference type="InterPro" id="IPR036397">
    <property type="entry name" value="RNaseH_sf"/>
</dbReference>
<reference evidence="6" key="1">
    <citation type="submission" date="2017-02" db="UniProtKB">
        <authorList>
            <consortium name="WormBaseParasite"/>
        </authorList>
    </citation>
    <scope>IDENTIFICATION</scope>
</reference>
<dbReference type="Pfam" id="PF02170">
    <property type="entry name" value="PAZ"/>
    <property type="match status" value="1"/>
</dbReference>
<evidence type="ECO:0000259" key="3">
    <source>
        <dbReference type="PROSITE" id="PS50821"/>
    </source>
</evidence>
<dbReference type="PANTHER" id="PTHR22891">
    <property type="entry name" value="EUKARYOTIC TRANSLATION INITIATION FACTOR 2C"/>
    <property type="match status" value="1"/>
</dbReference>
<feature type="compositionally biased region" description="Basic and acidic residues" evidence="2">
    <location>
        <begin position="189"/>
        <end position="205"/>
    </location>
</feature>
<feature type="compositionally biased region" description="Basic and acidic residues" evidence="2">
    <location>
        <begin position="214"/>
        <end position="226"/>
    </location>
</feature>
<dbReference type="Gene3D" id="3.40.50.2300">
    <property type="match status" value="1"/>
</dbReference>
<evidence type="ECO:0000256" key="2">
    <source>
        <dbReference type="SAM" id="MobiDB-lite"/>
    </source>
</evidence>
<dbReference type="SMART" id="SM00949">
    <property type="entry name" value="PAZ"/>
    <property type="match status" value="1"/>
</dbReference>
<dbReference type="InterPro" id="IPR003100">
    <property type="entry name" value="PAZ_dom"/>
</dbReference>
<feature type="compositionally biased region" description="Basic and acidic residues" evidence="2">
    <location>
        <begin position="89"/>
        <end position="106"/>
    </location>
</feature>
<dbReference type="WBParaSite" id="PTRK_0001113900.1">
    <property type="protein sequence ID" value="PTRK_0001113900.1"/>
    <property type="gene ID" value="PTRK_0001113900"/>
</dbReference>
<dbReference type="Proteomes" id="UP000038045">
    <property type="component" value="Unplaced"/>
</dbReference>
<proteinExistence type="inferred from homology"/>
<comment type="similarity">
    <text evidence="1">Belongs to the argonaute family.</text>
</comment>
<dbReference type="SMART" id="SM00950">
    <property type="entry name" value="Piwi"/>
    <property type="match status" value="1"/>
</dbReference>
<feature type="compositionally biased region" description="Basic and acidic residues" evidence="2">
    <location>
        <begin position="23"/>
        <end position="42"/>
    </location>
</feature>
<dbReference type="CDD" id="cd02846">
    <property type="entry name" value="PAZ_argonaute_like"/>
    <property type="match status" value="1"/>
</dbReference>
<dbReference type="AlphaFoldDB" id="A0A0N4ZRK3"/>
<feature type="compositionally biased region" description="Polar residues" evidence="2">
    <location>
        <begin position="160"/>
        <end position="173"/>
    </location>
</feature>
<dbReference type="STRING" id="131310.A0A0N4ZRK3"/>
<feature type="compositionally biased region" description="Basic and acidic residues" evidence="2">
    <location>
        <begin position="139"/>
        <end position="155"/>
    </location>
</feature>
<dbReference type="InterPro" id="IPR036085">
    <property type="entry name" value="PAZ_dom_sf"/>
</dbReference>
<feature type="region of interest" description="Disordered" evidence="2">
    <location>
        <begin position="1"/>
        <end position="226"/>
    </location>
</feature>
<dbReference type="Gene3D" id="3.30.420.10">
    <property type="entry name" value="Ribonuclease H-like superfamily/Ribonuclease H"/>
    <property type="match status" value="1"/>
</dbReference>
<evidence type="ECO:0000313" key="5">
    <source>
        <dbReference type="Proteomes" id="UP000038045"/>
    </source>
</evidence>
<organism evidence="5 6">
    <name type="scientific">Parastrongyloides trichosuri</name>
    <name type="common">Possum-specific nematode worm</name>
    <dbReference type="NCBI Taxonomy" id="131310"/>
    <lineage>
        <taxon>Eukaryota</taxon>
        <taxon>Metazoa</taxon>
        <taxon>Ecdysozoa</taxon>
        <taxon>Nematoda</taxon>
        <taxon>Chromadorea</taxon>
        <taxon>Rhabditida</taxon>
        <taxon>Tylenchina</taxon>
        <taxon>Panagrolaimomorpha</taxon>
        <taxon>Strongyloidoidea</taxon>
        <taxon>Strongyloididae</taxon>
        <taxon>Parastrongyloides</taxon>
    </lineage>
</organism>
<dbReference type="SUPFAM" id="SSF101690">
    <property type="entry name" value="PAZ domain"/>
    <property type="match status" value="1"/>
</dbReference>
<accession>A0A0N4ZRK3</accession>
<evidence type="ECO:0000313" key="6">
    <source>
        <dbReference type="WBParaSite" id="PTRK_0001113900.1"/>
    </source>
</evidence>
<dbReference type="InterPro" id="IPR012337">
    <property type="entry name" value="RNaseH-like_sf"/>
</dbReference>
<sequence length="1125" mass="127878">MSSKKKSKVSVKEDLQKSSTKNKSGDTGKISQEKEFESKQAQEKISNPKKSEKKSGGVDSAGSQEKDKPQSSGKIFEKKSGGVDSASSQEKDKPQSSGKIFEKKSGGVDSASSQEKDKPQSSGKKSEKKSGGVYNVSTQEKDKPQSSGKIFEKKSGGVYNVSTQEKGKPQSSGKIFEKKSGGVDSASSQEKDKPRSSGKIFEKKSRGVHNVSTQEKDKPQSSGKIFEKKAYDSSEKSFQGKKLQSKDTDQILTTTNLLKNIKFEKSPVDYKVKNPNSLATVEVSNYKNYRLRKSTDKLTIGTDLNVITNVYKFKLPANLFVDLFRVDFLDHKKKVMDKFKKSSMRRLLMEVLLKMENSNMYNYIYDDANLLYVANSCFKETKYEICANPGSKTPFYVRLEKSKQLEIKLSDTDNTTHIESKTFLNLLLTQFCRTPTLDHYQKKLVGIQNKIFFKPSEDKSDVCSLDFLRQIWTGLCFSMSLGPRGLPIININQNYSIFPKSELTAIDFYIEANGARGKSIKLESLSMDNRGRRKMTDLLKGLNLMVTYNLSKEFTVFEVTNKLPDKTFIEKDGKKQSITEYFKQHYGIELKNKFLPLIQMNPKQSNILIPMELIKISTNSQRLREKVKGNLTRKMLEYCTREPRAKFNEINDALSSSYNFSSEFYKNYNVGIEEQIGTIAKVLPKINIKQPADKQERAVYDKKIDNFSYGIIFVNSRTSFDRQKIMTNKVQHIIKSVSNYGANFSQNLNAKYVISCNSKNMESDIREKLKSYSDGMKMNHLIIFVINEDDDCYGKIKMICELKEFVGCHSQVLKTKTIERIAPNNPKDRITENISMKVNGKLGGLSKSLSYTLNNLSFFKKKFFDPENSTIYIGADVIHPAPQDIDKVPSISAVVGSMDILGFSYAASGKIHTSTINQGKKAMETLQYFKDQIKERLQKFNESTNTVPRHIVVFRDGVADSQFKMTMDFEVKSINEACSEISERYKPTITFLVVQKRHGVRFFDPKNTKNGNVPENTIIENDIVNPEMLDFYAVLHKGLRGTSRPCHIYALYDDWNLSMDEISLLSCWMANICTRCEAPIGIPTPCYYADLACTRLKYHYIETGRDKGEISFEFHANIKDKQFFV</sequence>
<feature type="domain" description="Piwi" evidence="4">
    <location>
        <begin position="781"/>
        <end position="1101"/>
    </location>
</feature>
<dbReference type="PROSITE" id="PS50821">
    <property type="entry name" value="PAZ"/>
    <property type="match status" value="1"/>
</dbReference>
<dbReference type="InterPro" id="IPR003165">
    <property type="entry name" value="Piwi"/>
</dbReference>
<evidence type="ECO:0000256" key="1">
    <source>
        <dbReference type="RuleBase" id="RU361178"/>
    </source>
</evidence>
<dbReference type="SUPFAM" id="SSF53098">
    <property type="entry name" value="Ribonuclease H-like"/>
    <property type="match status" value="1"/>
</dbReference>